<organism evidence="2 3">
    <name type="scientific">Streptomyces netropsis</name>
    <name type="common">Streptoverticillium netropsis</name>
    <dbReference type="NCBI Taxonomy" id="55404"/>
    <lineage>
        <taxon>Bacteria</taxon>
        <taxon>Bacillati</taxon>
        <taxon>Actinomycetota</taxon>
        <taxon>Actinomycetes</taxon>
        <taxon>Kitasatosporales</taxon>
        <taxon>Streptomycetaceae</taxon>
        <taxon>Streptomyces</taxon>
    </lineage>
</organism>
<feature type="transmembrane region" description="Helical" evidence="1">
    <location>
        <begin position="64"/>
        <end position="81"/>
    </location>
</feature>
<accession>A0A7W7PIS5</accession>
<protein>
    <submittedName>
        <fullName evidence="2">Uncharacterized protein</fullName>
    </submittedName>
</protein>
<sequence>MLLAIGDVVRVRHTAILGTVVGISTGERRGAVQLQVSGNLLQNFRPRDLELVARGFKPAGGLRALIFFVFGVTAAVMNGLTAQSLGAGPLVTALVSIATATTISGGLFNLSNRPRRVRV</sequence>
<name>A0A7W7PIS5_STRNE</name>
<evidence type="ECO:0000313" key="3">
    <source>
        <dbReference type="Proteomes" id="UP000556436"/>
    </source>
</evidence>
<dbReference type="AlphaFoldDB" id="A0A7W7PIS5"/>
<feature type="transmembrane region" description="Helical" evidence="1">
    <location>
        <begin position="87"/>
        <end position="110"/>
    </location>
</feature>
<keyword evidence="1" id="KW-0812">Transmembrane</keyword>
<keyword evidence="1" id="KW-1133">Transmembrane helix</keyword>
<reference evidence="2 3" key="1">
    <citation type="submission" date="2020-08" db="EMBL/GenBank/DDBJ databases">
        <title>Genomic Encyclopedia of Type Strains, Phase III (KMG-III): the genomes of soil and plant-associated and newly described type strains.</title>
        <authorList>
            <person name="Whitman W."/>
        </authorList>
    </citation>
    <scope>NUCLEOTIDE SEQUENCE [LARGE SCALE GENOMIC DNA]</scope>
    <source>
        <strain evidence="2 3">CECT 3265</strain>
    </source>
</reference>
<proteinExistence type="predicted"/>
<gene>
    <name evidence="2" type="ORF">FHS38_006168</name>
</gene>
<keyword evidence="3" id="KW-1185">Reference proteome</keyword>
<keyword evidence="1" id="KW-0472">Membrane</keyword>
<comment type="caution">
    <text evidence="2">The sequence shown here is derived from an EMBL/GenBank/DDBJ whole genome shotgun (WGS) entry which is preliminary data.</text>
</comment>
<dbReference type="EMBL" id="JACHJG010000017">
    <property type="protein sequence ID" value="MBB4890090.1"/>
    <property type="molecule type" value="Genomic_DNA"/>
</dbReference>
<dbReference type="RefSeq" id="WP_184739051.1">
    <property type="nucleotide sequence ID" value="NZ_BMRW01000015.1"/>
</dbReference>
<dbReference type="Proteomes" id="UP000556436">
    <property type="component" value="Unassembled WGS sequence"/>
</dbReference>
<evidence type="ECO:0000256" key="1">
    <source>
        <dbReference type="SAM" id="Phobius"/>
    </source>
</evidence>
<evidence type="ECO:0000313" key="2">
    <source>
        <dbReference type="EMBL" id="MBB4890090.1"/>
    </source>
</evidence>